<dbReference type="SUPFAM" id="SSF81296">
    <property type="entry name" value="E set domains"/>
    <property type="match status" value="2"/>
</dbReference>
<dbReference type="InterPro" id="IPR003409">
    <property type="entry name" value="MORN"/>
</dbReference>
<dbReference type="GO" id="GO:0005829">
    <property type="term" value="C:cytosol"/>
    <property type="evidence" value="ECO:0007669"/>
    <property type="project" value="TreeGrafter"/>
</dbReference>
<dbReference type="PROSITE" id="PS50194">
    <property type="entry name" value="FILAMIN_REPEAT"/>
    <property type="match status" value="2"/>
</dbReference>
<dbReference type="SMART" id="SM00698">
    <property type="entry name" value="MORN"/>
    <property type="match status" value="9"/>
</dbReference>
<dbReference type="InterPro" id="IPR001298">
    <property type="entry name" value="Filamin/ABP280_rpt"/>
</dbReference>
<keyword evidence="1" id="KW-0677">Repeat</keyword>
<dbReference type="EMBL" id="JALJOU010000008">
    <property type="protein sequence ID" value="KAK9842203.1"/>
    <property type="molecule type" value="Genomic_DNA"/>
</dbReference>
<dbReference type="InterPro" id="IPR017868">
    <property type="entry name" value="Filamin/ABP280_repeat-like"/>
</dbReference>
<dbReference type="SUPFAM" id="SSF82185">
    <property type="entry name" value="Histone H3 K4-specific methyltransferase SET7/9 N-terminal domain"/>
    <property type="match status" value="2"/>
</dbReference>
<reference evidence="3 4" key="1">
    <citation type="journal article" date="2024" name="Nat. Commun.">
        <title>Phylogenomics reveals the evolutionary origins of lichenization in chlorophyte algae.</title>
        <authorList>
            <person name="Puginier C."/>
            <person name="Libourel C."/>
            <person name="Otte J."/>
            <person name="Skaloud P."/>
            <person name="Haon M."/>
            <person name="Grisel S."/>
            <person name="Petersen M."/>
            <person name="Berrin J.G."/>
            <person name="Delaux P.M."/>
            <person name="Dal Grande F."/>
            <person name="Keller J."/>
        </authorList>
    </citation>
    <scope>NUCLEOTIDE SEQUENCE [LARGE SCALE GENOMIC DNA]</scope>
    <source>
        <strain evidence="3 4">SAG 245.80</strain>
    </source>
</reference>
<dbReference type="SMART" id="SM00557">
    <property type="entry name" value="IG_FLMN"/>
    <property type="match status" value="2"/>
</dbReference>
<dbReference type="PANTHER" id="PTHR43215">
    <property type="entry name" value="RADIAL SPOKE HEAD 1 HOMOLOG"/>
    <property type="match status" value="1"/>
</dbReference>
<protein>
    <submittedName>
        <fullName evidence="3">Uncharacterized protein</fullName>
    </submittedName>
</protein>
<sequence length="543" mass="58447">MQQQVLDYTNGDLYEGNTLGSMRHGWGKHSCTNGDTYNGYWRLDKRHGRGRAVFARGVEYEGEWASDKADGTGSVRYENGGVYEGGFSADVRQGWGAHSFPDGSRYEGEWASDKMHGKGRLTAQDGSYYEGAWEAGERMRGREWADGSLYEGAWAAGARCGAGRLTTPRGEELVGTWEADTLQGIGYCRTDAGDRFRGGWVKGVREGLGVCMYACGDRYEGAWAAGVRSGKGTCVYASGDAYQGDWADDKRHGQGTCRFADGTVFRGEWEADAWVQSLAEPKLCRAKGLGLSRALAGSPGTFEIKARDEQGNKRLCGGDTFAVRLEGPRAVTGSVEDREDGTYAARYCTTFAGSYQLHVTNDAGEPVAESPYPLRVLPGRPEPRRCTLCGAGRRAAVAGAAAEFCVEARDCHGNRCLDAALEEGLPLEVELSSGAHSCEVVVSRQGNGCWLCVYTPPAPGFYRLELRSCGVPLGGSPFSVQMHPDVPVVTDMADMWKVTKLQNERKRRLAQEQVRAKMTEDAAAAAAAAAAGGSPDIGLNGTS</sequence>
<dbReference type="AlphaFoldDB" id="A0AAW1S983"/>
<evidence type="ECO:0000313" key="3">
    <source>
        <dbReference type="EMBL" id="KAK9842203.1"/>
    </source>
</evidence>
<proteinExistence type="predicted"/>
<dbReference type="Gene3D" id="2.60.40.10">
    <property type="entry name" value="Immunoglobulins"/>
    <property type="match status" value="2"/>
</dbReference>
<dbReference type="Pfam" id="PF02493">
    <property type="entry name" value="MORN"/>
    <property type="match status" value="8"/>
</dbReference>
<dbReference type="InterPro" id="IPR014756">
    <property type="entry name" value="Ig_E-set"/>
</dbReference>
<dbReference type="GO" id="GO:0016020">
    <property type="term" value="C:membrane"/>
    <property type="evidence" value="ECO:0007669"/>
    <property type="project" value="UniProtKB-ARBA"/>
</dbReference>
<dbReference type="PANTHER" id="PTHR43215:SF14">
    <property type="entry name" value="RADIAL SPOKE HEAD 1 HOMOLOG"/>
    <property type="match status" value="1"/>
</dbReference>
<accession>A0AAW1S983</accession>
<keyword evidence="4" id="KW-1185">Reference proteome</keyword>
<evidence type="ECO:0000256" key="2">
    <source>
        <dbReference type="PROSITE-ProRule" id="PRU00087"/>
    </source>
</evidence>
<dbReference type="InterPro" id="IPR013783">
    <property type="entry name" value="Ig-like_fold"/>
</dbReference>
<dbReference type="Proteomes" id="UP001445335">
    <property type="component" value="Unassembled WGS sequence"/>
</dbReference>
<organism evidence="3 4">
    <name type="scientific">Elliptochloris bilobata</name>
    <dbReference type="NCBI Taxonomy" id="381761"/>
    <lineage>
        <taxon>Eukaryota</taxon>
        <taxon>Viridiplantae</taxon>
        <taxon>Chlorophyta</taxon>
        <taxon>core chlorophytes</taxon>
        <taxon>Trebouxiophyceae</taxon>
        <taxon>Trebouxiophyceae incertae sedis</taxon>
        <taxon>Elliptochloris clade</taxon>
        <taxon>Elliptochloris</taxon>
    </lineage>
</organism>
<comment type="caution">
    <text evidence="3">The sequence shown here is derived from an EMBL/GenBank/DDBJ whole genome shotgun (WGS) entry which is preliminary data.</text>
</comment>
<dbReference type="Gene3D" id="2.20.110.10">
    <property type="entry name" value="Histone H3 K4-specific methyltransferase SET7/9 N-terminal domain"/>
    <property type="match status" value="3"/>
</dbReference>
<dbReference type="Pfam" id="PF00630">
    <property type="entry name" value="Filamin"/>
    <property type="match status" value="2"/>
</dbReference>
<evidence type="ECO:0000313" key="4">
    <source>
        <dbReference type="Proteomes" id="UP001445335"/>
    </source>
</evidence>
<name>A0AAW1S983_9CHLO</name>
<feature type="repeat" description="Filamin" evidence="2">
    <location>
        <begin position="378"/>
        <end position="482"/>
    </location>
</feature>
<evidence type="ECO:0000256" key="1">
    <source>
        <dbReference type="ARBA" id="ARBA00022737"/>
    </source>
</evidence>
<gene>
    <name evidence="3" type="ORF">WJX81_000327</name>
</gene>
<feature type="repeat" description="Filamin" evidence="2">
    <location>
        <begin position="276"/>
        <end position="376"/>
    </location>
</feature>